<dbReference type="EMBL" id="JABMIG020000085">
    <property type="protein sequence ID" value="KAL3793963.1"/>
    <property type="molecule type" value="Genomic_DNA"/>
</dbReference>
<evidence type="ECO:0000256" key="1">
    <source>
        <dbReference type="SAM" id="MobiDB-lite"/>
    </source>
</evidence>
<protein>
    <submittedName>
        <fullName evidence="2">Uncharacterized protein</fullName>
    </submittedName>
</protein>
<comment type="caution">
    <text evidence="2">The sequence shown here is derived from an EMBL/GenBank/DDBJ whole genome shotgun (WGS) entry which is preliminary data.</text>
</comment>
<evidence type="ECO:0000313" key="2">
    <source>
        <dbReference type="EMBL" id="KAL3793963.1"/>
    </source>
</evidence>
<evidence type="ECO:0000313" key="3">
    <source>
        <dbReference type="Proteomes" id="UP001516023"/>
    </source>
</evidence>
<gene>
    <name evidence="2" type="ORF">HJC23_009446</name>
</gene>
<feature type="region of interest" description="Disordered" evidence="1">
    <location>
        <begin position="1"/>
        <end position="21"/>
    </location>
</feature>
<sequence>MCISMQSSALKLKSPPVEPRSFTLKRRPSDHILTVPVPTFRVIKKPKQMDTTDISSFDLETLKRTDLFMYYSIPAVRSAAMHSEERYPSMLPDSSETKTDSDTRKARKITRQCRVSTECHPDLLFEEMFNDEDLVATLPSENSELDDYLLSLFPTAQESGTTDGR</sequence>
<name>A0ABD3Q0T3_9STRA</name>
<proteinExistence type="predicted"/>
<feature type="compositionally biased region" description="Basic and acidic residues" evidence="1">
    <location>
        <begin position="95"/>
        <end position="104"/>
    </location>
</feature>
<reference evidence="2 3" key="1">
    <citation type="journal article" date="2020" name="G3 (Bethesda)">
        <title>Improved Reference Genome for Cyclotella cryptica CCMP332, a Model for Cell Wall Morphogenesis, Salinity Adaptation, and Lipid Production in Diatoms (Bacillariophyta).</title>
        <authorList>
            <person name="Roberts W.R."/>
            <person name="Downey K.M."/>
            <person name="Ruck E.C."/>
            <person name="Traller J.C."/>
            <person name="Alverson A.J."/>
        </authorList>
    </citation>
    <scope>NUCLEOTIDE SEQUENCE [LARGE SCALE GENOMIC DNA]</scope>
    <source>
        <strain evidence="2 3">CCMP332</strain>
    </source>
</reference>
<organism evidence="2 3">
    <name type="scientific">Cyclotella cryptica</name>
    <dbReference type="NCBI Taxonomy" id="29204"/>
    <lineage>
        <taxon>Eukaryota</taxon>
        <taxon>Sar</taxon>
        <taxon>Stramenopiles</taxon>
        <taxon>Ochrophyta</taxon>
        <taxon>Bacillariophyta</taxon>
        <taxon>Coscinodiscophyceae</taxon>
        <taxon>Thalassiosirophycidae</taxon>
        <taxon>Stephanodiscales</taxon>
        <taxon>Stephanodiscaceae</taxon>
        <taxon>Cyclotella</taxon>
    </lineage>
</organism>
<keyword evidence="3" id="KW-1185">Reference proteome</keyword>
<dbReference type="AlphaFoldDB" id="A0ABD3Q0T3"/>
<dbReference type="Proteomes" id="UP001516023">
    <property type="component" value="Unassembled WGS sequence"/>
</dbReference>
<feature type="region of interest" description="Disordered" evidence="1">
    <location>
        <begin position="82"/>
        <end position="105"/>
    </location>
</feature>
<accession>A0ABD3Q0T3</accession>